<gene>
    <name evidence="1" type="ORF">GCM10007301_53260</name>
</gene>
<dbReference type="Pfam" id="PF03746">
    <property type="entry name" value="LamB_YcsF"/>
    <property type="match status" value="1"/>
</dbReference>
<reference evidence="1" key="1">
    <citation type="journal article" date="2014" name="Int. J. Syst. Evol. Microbiol.">
        <title>Complete genome sequence of Corynebacterium casei LMG S-19264T (=DSM 44701T), isolated from a smear-ripened cheese.</title>
        <authorList>
            <consortium name="US DOE Joint Genome Institute (JGI-PGF)"/>
            <person name="Walter F."/>
            <person name="Albersmeier A."/>
            <person name="Kalinowski J."/>
            <person name="Ruckert C."/>
        </authorList>
    </citation>
    <scope>NUCLEOTIDE SEQUENCE</scope>
    <source>
        <strain evidence="1">CCM 7897</strain>
    </source>
</reference>
<protein>
    <submittedName>
        <fullName evidence="1">UPF0271 protein</fullName>
    </submittedName>
</protein>
<dbReference type="InterPro" id="IPR011330">
    <property type="entry name" value="Glyco_hydro/deAcase_b/a-brl"/>
</dbReference>
<evidence type="ECO:0000313" key="1">
    <source>
        <dbReference type="EMBL" id="GGF86703.1"/>
    </source>
</evidence>
<accession>A0A917CF99</accession>
<sequence>MPEIELNADMGEGYGVWALPSMLWAAELDRGGPLQPAADTPVPDVVQVMHAVSTINLACGFHGGDPLLMKRYIAEAKKAGCSVGAHPSYPDLAGFGLRYMDMTKEELMACIQYQLAAVDGLLRMEGMELHHVKFHGALYNRAVKDPEVAAAAAEGVARYNPDLPLYGFPFSCLEDAANAISLPFVREGFSDRAYHADGRLVDRRRPDAMVLDPKEVAARVIRMVQEGVVRSIEGADVRIDPQTVCFHADTPPVIAFLEHSLGAMKAGGWSVAGR</sequence>
<dbReference type="CDD" id="cd10787">
    <property type="entry name" value="LamB_YcsF_like"/>
    <property type="match status" value="1"/>
</dbReference>
<proteinExistence type="predicted"/>
<evidence type="ECO:0000313" key="2">
    <source>
        <dbReference type="Proteomes" id="UP000606044"/>
    </source>
</evidence>
<name>A0A917CF99_9HYPH</name>
<dbReference type="InterPro" id="IPR005501">
    <property type="entry name" value="LamB/YcsF/PxpA-like"/>
</dbReference>
<dbReference type="SUPFAM" id="SSF88713">
    <property type="entry name" value="Glycoside hydrolase/deacetylase"/>
    <property type="match status" value="1"/>
</dbReference>
<keyword evidence="2" id="KW-1185">Reference proteome</keyword>
<dbReference type="NCBIfam" id="NF003814">
    <property type="entry name" value="PRK05406.1-3"/>
    <property type="match status" value="1"/>
</dbReference>
<dbReference type="Gene3D" id="3.20.20.370">
    <property type="entry name" value="Glycoside hydrolase/deacetylase"/>
    <property type="match status" value="1"/>
</dbReference>
<reference evidence="1" key="2">
    <citation type="submission" date="2020-09" db="EMBL/GenBank/DDBJ databases">
        <authorList>
            <person name="Sun Q."/>
            <person name="Sedlacek I."/>
        </authorList>
    </citation>
    <scope>NUCLEOTIDE SEQUENCE</scope>
    <source>
        <strain evidence="1">CCM 7897</strain>
    </source>
</reference>
<dbReference type="PANTHER" id="PTHR30292">
    <property type="entry name" value="UNCHARACTERIZED PROTEIN YBGL-RELATED"/>
    <property type="match status" value="1"/>
</dbReference>
<dbReference type="AlphaFoldDB" id="A0A917CF99"/>
<dbReference type="GO" id="GO:0005975">
    <property type="term" value="P:carbohydrate metabolic process"/>
    <property type="evidence" value="ECO:0007669"/>
    <property type="project" value="InterPro"/>
</dbReference>
<dbReference type="RefSeq" id="WP_188583903.1">
    <property type="nucleotide sequence ID" value="NZ_BMCT01000011.1"/>
</dbReference>
<dbReference type="Proteomes" id="UP000606044">
    <property type="component" value="Unassembled WGS sequence"/>
</dbReference>
<dbReference type="EMBL" id="BMCT01000011">
    <property type="protein sequence ID" value="GGF86703.1"/>
    <property type="molecule type" value="Genomic_DNA"/>
</dbReference>
<organism evidence="1 2">
    <name type="scientific">Azorhizobium oxalatiphilum</name>
    <dbReference type="NCBI Taxonomy" id="980631"/>
    <lineage>
        <taxon>Bacteria</taxon>
        <taxon>Pseudomonadati</taxon>
        <taxon>Pseudomonadota</taxon>
        <taxon>Alphaproteobacteria</taxon>
        <taxon>Hyphomicrobiales</taxon>
        <taxon>Xanthobacteraceae</taxon>
        <taxon>Azorhizobium</taxon>
    </lineage>
</organism>
<dbReference type="PANTHER" id="PTHR30292:SF0">
    <property type="entry name" value="5-OXOPROLINASE SUBUNIT A"/>
    <property type="match status" value="1"/>
</dbReference>
<comment type="caution">
    <text evidence="1">The sequence shown here is derived from an EMBL/GenBank/DDBJ whole genome shotgun (WGS) entry which is preliminary data.</text>
</comment>